<dbReference type="InterPro" id="IPR021844">
    <property type="entry name" value="Integr_conj_element_PFL4704"/>
</dbReference>
<feature type="signal peptide" evidence="2">
    <location>
        <begin position="1"/>
        <end position="25"/>
    </location>
</feature>
<dbReference type="NCBIfam" id="TIGR03749">
    <property type="entry name" value="conj_TIGR03749"/>
    <property type="match status" value="1"/>
</dbReference>
<evidence type="ECO:0000313" key="3">
    <source>
        <dbReference type="EMBL" id="PWE16101.1"/>
    </source>
</evidence>
<feature type="chain" id="PRO_5015526593" evidence="2">
    <location>
        <begin position="26"/>
        <end position="386"/>
    </location>
</feature>
<sequence length="386" mass="40948">MKAILSIRKTALACALLGLAQYAQAQVRDLGPNLESVPADLIAPAPDSVNSSVNVGSATNAAVNNAPDLGEIPNLGSSPSNAEYQTAGVNVMGDQAMVVSTVDAAIQQAKDNQDESGTTIRKPPQNKPHGVERAVFNRAPVRAPLPVGIERMITLPAPAALHVPSDMSKIARIEVIDRTMYITALQQFTPVRIIAELIDSGQQIPFDLVADSTTASARSELQVFVVASSSPGSEEIGGDGPASQAAAQATSMANEHTLSQQMAESAPTDMVQLTRYAARQLYAPKRLATPFSGVQQVEVTAEPIANLIRGVHVVSTPVGQWRSGQLYVTAVLIKNRSHNPLEIPLEQVRGQWIAATAQHGRIGPAGSETDTTAIYLVCQRRFEACR</sequence>
<evidence type="ECO:0000313" key="4">
    <source>
        <dbReference type="Proteomes" id="UP000245216"/>
    </source>
</evidence>
<accession>A0A2U2BQ15</accession>
<dbReference type="KEGG" id="afa:UZ73_18920"/>
<dbReference type="STRING" id="511.UZ73_18920"/>
<gene>
    <name evidence="3" type="ORF">DF183_05090</name>
</gene>
<dbReference type="AlphaFoldDB" id="A0A2U2BQ15"/>
<evidence type="ECO:0000256" key="2">
    <source>
        <dbReference type="SAM" id="SignalP"/>
    </source>
</evidence>
<organism evidence="3 4">
    <name type="scientific">Alcaligenes faecalis</name>
    <dbReference type="NCBI Taxonomy" id="511"/>
    <lineage>
        <taxon>Bacteria</taxon>
        <taxon>Pseudomonadati</taxon>
        <taxon>Pseudomonadota</taxon>
        <taxon>Betaproteobacteria</taxon>
        <taxon>Burkholderiales</taxon>
        <taxon>Alcaligenaceae</taxon>
        <taxon>Alcaligenes</taxon>
    </lineage>
</organism>
<name>A0A2U2BQ15_ALCFA</name>
<feature type="region of interest" description="Disordered" evidence="1">
    <location>
        <begin position="231"/>
        <end position="254"/>
    </location>
</feature>
<dbReference type="Pfam" id="PF11920">
    <property type="entry name" value="DUF3438"/>
    <property type="match status" value="1"/>
</dbReference>
<reference evidence="3 4" key="2">
    <citation type="submission" date="2018-05" db="EMBL/GenBank/DDBJ databases">
        <authorList>
            <person name="Lanie J.A."/>
            <person name="Ng W.-L."/>
            <person name="Kazmierczak K.M."/>
            <person name="Andrzejewski T.M."/>
            <person name="Davidsen T.M."/>
            <person name="Wayne K.J."/>
            <person name="Tettelin H."/>
            <person name="Glass J.I."/>
            <person name="Rusch D."/>
            <person name="Podicherti R."/>
            <person name="Tsui H.-C.T."/>
            <person name="Winkler M.E."/>
        </authorList>
    </citation>
    <scope>NUCLEOTIDE SEQUENCE [LARGE SCALE GENOMIC DNA]</scope>
    <source>
        <strain evidence="3 4">YBY</strain>
    </source>
</reference>
<evidence type="ECO:0000256" key="1">
    <source>
        <dbReference type="SAM" id="MobiDB-lite"/>
    </source>
</evidence>
<feature type="compositionally biased region" description="Low complexity" evidence="1">
    <location>
        <begin position="242"/>
        <end position="253"/>
    </location>
</feature>
<dbReference type="RefSeq" id="WP_045931316.1">
    <property type="nucleotide sequence ID" value="NZ_CP013119.1"/>
</dbReference>
<protein>
    <submittedName>
        <fullName evidence="3">TIGR03749 family integrating conjugative element protein</fullName>
    </submittedName>
</protein>
<dbReference type="EMBL" id="QEXO01000001">
    <property type="protein sequence ID" value="PWE16101.1"/>
    <property type="molecule type" value="Genomic_DNA"/>
</dbReference>
<reference evidence="3 4" key="1">
    <citation type="submission" date="2018-05" db="EMBL/GenBank/DDBJ databases">
        <title>Genome Sequence of an Efficient Indole-Degrading Bacterium, Alcaligenes sp.YBY.</title>
        <authorList>
            <person name="Yang B."/>
        </authorList>
    </citation>
    <scope>NUCLEOTIDE SEQUENCE [LARGE SCALE GENOMIC DNA]</scope>
    <source>
        <strain evidence="3 4">YBY</strain>
    </source>
</reference>
<feature type="region of interest" description="Disordered" evidence="1">
    <location>
        <begin position="109"/>
        <end position="131"/>
    </location>
</feature>
<dbReference type="Proteomes" id="UP000245216">
    <property type="component" value="Unassembled WGS sequence"/>
</dbReference>
<proteinExistence type="predicted"/>
<keyword evidence="2" id="KW-0732">Signal</keyword>
<comment type="caution">
    <text evidence="3">The sequence shown here is derived from an EMBL/GenBank/DDBJ whole genome shotgun (WGS) entry which is preliminary data.</text>
</comment>
<dbReference type="GeneID" id="29368156"/>